<comment type="caution">
    <text evidence="1">The sequence shown here is derived from an EMBL/GenBank/DDBJ whole genome shotgun (WGS) entry which is preliminary data.</text>
</comment>
<dbReference type="PATRIC" id="fig|997296.3.peg.2304"/>
<evidence type="ECO:0000313" key="2">
    <source>
        <dbReference type="Proteomes" id="UP000010523"/>
    </source>
</evidence>
<organism evidence="1 2">
    <name type="scientific">Bacillus methanolicus PB1</name>
    <dbReference type="NCBI Taxonomy" id="997296"/>
    <lineage>
        <taxon>Bacteria</taxon>
        <taxon>Bacillati</taxon>
        <taxon>Bacillota</taxon>
        <taxon>Bacilli</taxon>
        <taxon>Bacillales</taxon>
        <taxon>Bacillaceae</taxon>
        <taxon>Bacillus</taxon>
    </lineage>
</organism>
<evidence type="ECO:0000313" key="1">
    <source>
        <dbReference type="EMBL" id="EIJ78075.1"/>
    </source>
</evidence>
<dbReference type="eggNOG" id="ENOG5030D3B">
    <property type="taxonomic scope" value="Bacteria"/>
</dbReference>
<dbReference type="RefSeq" id="WP_004436271.1">
    <property type="nucleotide sequence ID" value="NZ_AFEU01000003.1"/>
</dbReference>
<dbReference type="AlphaFoldDB" id="I3DV04"/>
<dbReference type="Proteomes" id="UP000010523">
    <property type="component" value="Unassembled WGS sequence"/>
</dbReference>
<reference evidence="1 2" key="1">
    <citation type="journal article" date="2012" name="Appl. Environ. Microbiol.">
        <title>Genome Sequence of Thermotolerant Bacillus methanolicus: Features and Regulation Related to Methylotrophy and Production of L-Lysine and L-Glutamate from Methanol.</title>
        <authorList>
            <person name="Heggeset T.M."/>
            <person name="Krog A."/>
            <person name="Balzer S."/>
            <person name="Wentzel A."/>
            <person name="Ellingsen T.E."/>
            <person name="Brautaset T."/>
        </authorList>
    </citation>
    <scope>NUCLEOTIDE SEQUENCE [LARGE SCALE GENOMIC DNA]</scope>
    <source>
        <strain evidence="1 2">PB1</strain>
    </source>
</reference>
<name>I3DV04_BACMT</name>
<gene>
    <name evidence="1" type="ORF">PB1_10964</name>
</gene>
<dbReference type="OrthoDB" id="2937190at2"/>
<keyword evidence="2" id="KW-1185">Reference proteome</keyword>
<protein>
    <submittedName>
        <fullName evidence="1">Uncharacterized protein</fullName>
    </submittedName>
</protein>
<dbReference type="EMBL" id="AFEU01000003">
    <property type="protein sequence ID" value="EIJ78075.1"/>
    <property type="molecule type" value="Genomic_DNA"/>
</dbReference>
<proteinExistence type="predicted"/>
<sequence length="81" mass="9260">MLIEEGTKYRISQGIKSFFNSAETLTVIRQNGITVQFTLGEGKGYGSMPLQHLHYLLKRNDLTQMKNKRSLLNTENEEQIG</sequence>
<accession>I3DV04</accession>